<dbReference type="EMBL" id="UIVS01000001">
    <property type="protein sequence ID" value="SVP90095.1"/>
    <property type="molecule type" value="Genomic_DNA"/>
</dbReference>
<gene>
    <name evidence="7" type="ORF">TAT_000080500</name>
    <name evidence="8" type="ORF">TAV_000079900</name>
</gene>
<evidence type="ECO:0000313" key="7">
    <source>
        <dbReference type="EMBL" id="SVP88953.1"/>
    </source>
</evidence>
<dbReference type="VEuPathDB" id="PiroplasmaDB:TA05800"/>
<feature type="domain" description="C3H1-type" evidence="6">
    <location>
        <begin position="11"/>
        <end position="39"/>
    </location>
</feature>
<reference evidence="7" key="1">
    <citation type="submission" date="2018-07" db="EMBL/GenBank/DDBJ databases">
        <authorList>
            <person name="Quirk P.G."/>
            <person name="Krulwich T.A."/>
        </authorList>
    </citation>
    <scope>NUCLEOTIDE SEQUENCE</scope>
    <source>
        <strain evidence="7">Anand</strain>
    </source>
</reference>
<evidence type="ECO:0000256" key="3">
    <source>
        <dbReference type="ARBA" id="ARBA00022833"/>
    </source>
</evidence>
<dbReference type="PANTHER" id="PTHR14493">
    <property type="entry name" value="UNKEMPT FAMILY MEMBER"/>
    <property type="match status" value="1"/>
</dbReference>
<dbReference type="InterPro" id="IPR000571">
    <property type="entry name" value="Znf_CCCH"/>
</dbReference>
<feature type="region of interest" description="Disordered" evidence="5">
    <location>
        <begin position="234"/>
        <end position="261"/>
    </location>
</feature>
<dbReference type="PROSITE" id="PS50103">
    <property type="entry name" value="ZF_C3H1"/>
    <property type="match status" value="2"/>
</dbReference>
<evidence type="ECO:0000313" key="8">
    <source>
        <dbReference type="EMBL" id="SVP90095.1"/>
    </source>
</evidence>
<dbReference type="AlphaFoldDB" id="A0A3B0MGT7"/>
<keyword evidence="1 4" id="KW-0479">Metal-binding</keyword>
<evidence type="ECO:0000256" key="2">
    <source>
        <dbReference type="ARBA" id="ARBA00022771"/>
    </source>
</evidence>
<feature type="domain" description="C3H1-type" evidence="6">
    <location>
        <begin position="55"/>
        <end position="90"/>
    </location>
</feature>
<feature type="compositionally biased region" description="Polar residues" evidence="5">
    <location>
        <begin position="247"/>
        <end position="258"/>
    </location>
</feature>
<dbReference type="GO" id="GO:0008270">
    <property type="term" value="F:zinc ion binding"/>
    <property type="evidence" value="ECO:0007669"/>
    <property type="project" value="UniProtKB-KW"/>
</dbReference>
<keyword evidence="2 4" id="KW-0863">Zinc-finger</keyword>
<dbReference type="InterPro" id="IPR045234">
    <property type="entry name" value="Unkempt-like"/>
</dbReference>
<evidence type="ECO:0000256" key="4">
    <source>
        <dbReference type="PROSITE-ProRule" id="PRU00723"/>
    </source>
</evidence>
<organism evidence="7">
    <name type="scientific">Theileria annulata</name>
    <dbReference type="NCBI Taxonomy" id="5874"/>
    <lineage>
        <taxon>Eukaryota</taxon>
        <taxon>Sar</taxon>
        <taxon>Alveolata</taxon>
        <taxon>Apicomplexa</taxon>
        <taxon>Aconoidasida</taxon>
        <taxon>Piroplasmida</taxon>
        <taxon>Theileriidae</taxon>
        <taxon>Theileria</taxon>
    </lineage>
</organism>
<dbReference type="PANTHER" id="PTHR14493:SF50">
    <property type="entry name" value="RING FINGER PROTEIN UNKEMPT"/>
    <property type="match status" value="1"/>
</dbReference>
<proteinExistence type="predicted"/>
<dbReference type="SMART" id="SM00356">
    <property type="entry name" value="ZnF_C3H1"/>
    <property type="match status" value="3"/>
</dbReference>
<dbReference type="Gene3D" id="3.30.1370.210">
    <property type="match status" value="1"/>
</dbReference>
<keyword evidence="3 4" id="KW-0862">Zinc</keyword>
<feature type="zinc finger region" description="C3H1-type" evidence="4">
    <location>
        <begin position="55"/>
        <end position="90"/>
    </location>
</feature>
<evidence type="ECO:0000256" key="5">
    <source>
        <dbReference type="SAM" id="MobiDB-lite"/>
    </source>
</evidence>
<sequence length="476" mass="54200">MPILSEEDLERFRTKVCTLASSMKCDFGVERCNYSHNLYWARRCPFYLRDSSILRYIPQCCPDVELGEGTTVIRNSCPRGNNCSFAHSYEEIHYHPLVYKTEVCKDYRLGKCKTYYCHLVHGLAEYRVPKQYVLPKKVGLDIPEFAHVRMVDNIKSITSGNVSVGCFQKDKGNKSAEKSLSKLESKGKNKGIKEPNVDLSDSGNIKSWSSIKWKNKSTDKDNIVANNSDLVNGSISKDGNGKRDGKNSITNNFGNTNEGVEGETFKTIGSIENGNQNSENDPIYEWYKLISMPKVDYTDDNMSERNCSILKLYDKHIGNNLNEFNNLTIYNNGLNPYNDNYDNDLNAYGQENNINYENDKRNESLVTRNVNMWNDSNIARIIEANDNAIGTVSSIMGDSYQSYEDVFQSSDLASSINSINQDDIYSNVFNQCEVIKKNCRESIQNKTKWSNVVDECTKLLNLVIDANQPTQERKEE</sequence>
<dbReference type="EMBL" id="UIVT01000001">
    <property type="protein sequence ID" value="SVP88953.1"/>
    <property type="molecule type" value="Genomic_DNA"/>
</dbReference>
<accession>A0A3B0MGT7</accession>
<protein>
    <recommendedName>
        <fullName evidence="6">C3H1-type domain-containing protein</fullName>
    </recommendedName>
</protein>
<evidence type="ECO:0000259" key="6">
    <source>
        <dbReference type="PROSITE" id="PS50103"/>
    </source>
</evidence>
<evidence type="ECO:0000256" key="1">
    <source>
        <dbReference type="ARBA" id="ARBA00022723"/>
    </source>
</evidence>
<name>A0A3B0MGT7_THEAN</name>
<feature type="zinc finger region" description="C3H1-type" evidence="4">
    <location>
        <begin position="11"/>
        <end position="39"/>
    </location>
</feature>